<reference evidence="1 2" key="1">
    <citation type="submission" date="2020-05" db="EMBL/GenBank/DDBJ databases">
        <title>Distinct polysaccharide utilization as determinants for interspecies competition between intestinal Prevotella spp.</title>
        <authorList>
            <person name="Galvez E.J.C."/>
            <person name="Iljazovic A."/>
            <person name="Strowig T."/>
        </authorList>
    </citation>
    <scope>NUCLEOTIDE SEQUENCE [LARGE SCALE GENOMIC DNA]</scope>
    <source>
        <strain evidence="1 2">PROD</strain>
    </source>
</reference>
<evidence type="ECO:0000313" key="1">
    <source>
        <dbReference type="EMBL" id="NPE14486.1"/>
    </source>
</evidence>
<protein>
    <submittedName>
        <fullName evidence="1">Uncharacterized protein</fullName>
    </submittedName>
</protein>
<keyword evidence="2" id="KW-1185">Reference proteome</keyword>
<comment type="caution">
    <text evidence="1">The sequence shown here is derived from an EMBL/GenBank/DDBJ whole genome shotgun (WGS) entry which is preliminary data.</text>
</comment>
<evidence type="ECO:0000313" key="2">
    <source>
        <dbReference type="Proteomes" id="UP001193734"/>
    </source>
</evidence>
<dbReference type="Proteomes" id="UP001193734">
    <property type="component" value="Unassembled WGS sequence"/>
</dbReference>
<dbReference type="GeneID" id="82157929"/>
<sequence>MFNSPNVQQIQSCLDAYMMRVGKIEISDIEANHELERAGVMIDDLVYPGEPLRAFLRKLRDSNLLPKNIRQQNSVWAIKHSKLNAKMQMIFKQYL</sequence>
<accession>A0ABX2AV94</accession>
<gene>
    <name evidence="1" type="ORF">HPS55_09145</name>
</gene>
<dbReference type="RefSeq" id="WP_172177874.1">
    <property type="nucleotide sequence ID" value="NZ_CASGIA010000016.1"/>
</dbReference>
<dbReference type="EMBL" id="JABKKE010000014">
    <property type="protein sequence ID" value="NPE14486.1"/>
    <property type="molecule type" value="Genomic_DNA"/>
</dbReference>
<name>A0ABX2AV94_9BACT</name>
<proteinExistence type="predicted"/>
<organism evidence="1 2">
    <name type="scientific">Xylanibacter rodentium</name>
    <dbReference type="NCBI Taxonomy" id="2736289"/>
    <lineage>
        <taxon>Bacteria</taxon>
        <taxon>Pseudomonadati</taxon>
        <taxon>Bacteroidota</taxon>
        <taxon>Bacteroidia</taxon>
        <taxon>Bacteroidales</taxon>
        <taxon>Prevotellaceae</taxon>
        <taxon>Xylanibacter</taxon>
    </lineage>
</organism>